<protein>
    <recommendedName>
        <fullName evidence="10">Probable GTP-binding protein EngB</fullName>
    </recommendedName>
</protein>
<dbReference type="InterPro" id="IPR006073">
    <property type="entry name" value="GTP-bd"/>
</dbReference>
<keyword evidence="7 10" id="KW-0342">GTP-binding</keyword>
<evidence type="ECO:0000256" key="2">
    <source>
        <dbReference type="ARBA" id="ARBA00009638"/>
    </source>
</evidence>
<dbReference type="Pfam" id="PF01926">
    <property type="entry name" value="MMR_HSR1"/>
    <property type="match status" value="1"/>
</dbReference>
<evidence type="ECO:0000256" key="10">
    <source>
        <dbReference type="HAMAP-Rule" id="MF_00321"/>
    </source>
</evidence>
<organism evidence="11 12">
    <name type="scientific">Mariniplasma anaerobium</name>
    <dbReference type="NCBI Taxonomy" id="2735436"/>
    <lineage>
        <taxon>Bacteria</taxon>
        <taxon>Bacillati</taxon>
        <taxon>Mycoplasmatota</taxon>
        <taxon>Mollicutes</taxon>
        <taxon>Acholeplasmatales</taxon>
        <taxon>Acholeplasmataceae</taxon>
        <taxon>Mariniplasma</taxon>
    </lineage>
</organism>
<keyword evidence="4" id="KW-0479">Metal-binding</keyword>
<dbReference type="SUPFAM" id="SSF52540">
    <property type="entry name" value="P-loop containing nucleoside triphosphate hydrolases"/>
    <property type="match status" value="1"/>
</dbReference>
<gene>
    <name evidence="10 11" type="primary">engB</name>
    <name evidence="11" type="ORF">MPAN_009550</name>
</gene>
<proteinExistence type="inferred from homology"/>
<dbReference type="RefSeq" id="WP_176239525.1">
    <property type="nucleotide sequence ID" value="NZ_AP024412.1"/>
</dbReference>
<evidence type="ECO:0000256" key="8">
    <source>
        <dbReference type="ARBA" id="ARBA00023210"/>
    </source>
</evidence>
<evidence type="ECO:0000256" key="9">
    <source>
        <dbReference type="ARBA" id="ARBA00023306"/>
    </source>
</evidence>
<dbReference type="PANTHER" id="PTHR11649:SF13">
    <property type="entry name" value="ENGB-TYPE G DOMAIN-CONTAINING PROTEIN"/>
    <property type="match status" value="1"/>
</dbReference>
<dbReference type="HAMAP" id="MF_00321">
    <property type="entry name" value="GTPase_EngB"/>
    <property type="match status" value="1"/>
</dbReference>
<dbReference type="InterPro" id="IPR019987">
    <property type="entry name" value="GTP-bd_ribosome_bio_YsxC"/>
</dbReference>
<dbReference type="Proteomes" id="UP000620133">
    <property type="component" value="Chromosome"/>
</dbReference>
<comment type="cofactor">
    <cofactor evidence="1">
        <name>Mg(2+)</name>
        <dbReference type="ChEBI" id="CHEBI:18420"/>
    </cofactor>
</comment>
<sequence>MIKEAMYIKSLTDLKDKPDVLPQILLLGRSNVGKSSFINSLTNRKNLARVSKTPGKTLLLNFYLINQNFYLVDAPGYGYARRSKSLKDDFIIMIEKFLLDNQDLLFVCLLIDFKVGPTKDDLNTYQFLRQLGREVIVVATKKDKIPKTKQFKQEKLIKGMLSNPEIFIAISNVTKENIDKVETLFLSRIDEVIHP</sequence>
<dbReference type="AlphaFoldDB" id="A0A7U9XWY4"/>
<evidence type="ECO:0000256" key="1">
    <source>
        <dbReference type="ARBA" id="ARBA00001946"/>
    </source>
</evidence>
<evidence type="ECO:0000313" key="11">
    <source>
        <dbReference type="EMBL" id="BCR36062.1"/>
    </source>
</evidence>
<evidence type="ECO:0000256" key="7">
    <source>
        <dbReference type="ARBA" id="ARBA00023134"/>
    </source>
</evidence>
<evidence type="ECO:0000313" key="12">
    <source>
        <dbReference type="Proteomes" id="UP000620133"/>
    </source>
</evidence>
<dbReference type="KEGG" id="manr:MPAN_009550"/>
<dbReference type="GO" id="GO:0000917">
    <property type="term" value="P:division septum assembly"/>
    <property type="evidence" value="ECO:0007669"/>
    <property type="project" value="UniProtKB-KW"/>
</dbReference>
<accession>A0A7U9XWY4</accession>
<comment type="similarity">
    <text evidence="2 10">Belongs to the TRAFAC class TrmE-Era-EngA-EngB-Septin-like GTPase superfamily. EngB GTPase family.</text>
</comment>
<dbReference type="NCBIfam" id="TIGR03598">
    <property type="entry name" value="GTPase_YsxC"/>
    <property type="match status" value="1"/>
</dbReference>
<dbReference type="PROSITE" id="PS51706">
    <property type="entry name" value="G_ENGB"/>
    <property type="match status" value="1"/>
</dbReference>
<name>A0A7U9XWY4_9MOLU</name>
<keyword evidence="6" id="KW-0460">Magnesium</keyword>
<keyword evidence="12" id="KW-1185">Reference proteome</keyword>
<dbReference type="GO" id="GO:0005829">
    <property type="term" value="C:cytosol"/>
    <property type="evidence" value="ECO:0007669"/>
    <property type="project" value="TreeGrafter"/>
</dbReference>
<keyword evidence="3 10" id="KW-0132">Cell division</keyword>
<reference evidence="11" key="1">
    <citation type="submission" date="2021-01" db="EMBL/GenBank/DDBJ databases">
        <title>Draft genome sequence of Acholeplasmataceae bacterium strain Mahy22.</title>
        <authorList>
            <person name="Watanabe M."/>
            <person name="Kojima H."/>
            <person name="Fukui M."/>
        </authorList>
    </citation>
    <scope>NUCLEOTIDE SEQUENCE</scope>
    <source>
        <strain evidence="11">Mahy22</strain>
    </source>
</reference>
<comment type="function">
    <text evidence="10">Necessary for normal cell division and for the maintenance of normal septation.</text>
</comment>
<dbReference type="InterPro" id="IPR030393">
    <property type="entry name" value="G_ENGB_dom"/>
</dbReference>
<dbReference type="PANTHER" id="PTHR11649">
    <property type="entry name" value="MSS1/TRME-RELATED GTP-BINDING PROTEIN"/>
    <property type="match status" value="1"/>
</dbReference>
<dbReference type="Gene3D" id="3.40.50.300">
    <property type="entry name" value="P-loop containing nucleotide triphosphate hydrolases"/>
    <property type="match status" value="1"/>
</dbReference>
<dbReference type="EMBL" id="AP024412">
    <property type="protein sequence ID" value="BCR36062.1"/>
    <property type="molecule type" value="Genomic_DNA"/>
</dbReference>
<keyword evidence="9 10" id="KW-0131">Cell cycle</keyword>
<dbReference type="InterPro" id="IPR027417">
    <property type="entry name" value="P-loop_NTPase"/>
</dbReference>
<keyword evidence="8 10" id="KW-0717">Septation</keyword>
<dbReference type="GO" id="GO:0005525">
    <property type="term" value="F:GTP binding"/>
    <property type="evidence" value="ECO:0007669"/>
    <property type="project" value="UniProtKB-UniRule"/>
</dbReference>
<evidence type="ECO:0000256" key="5">
    <source>
        <dbReference type="ARBA" id="ARBA00022741"/>
    </source>
</evidence>
<evidence type="ECO:0000256" key="3">
    <source>
        <dbReference type="ARBA" id="ARBA00022618"/>
    </source>
</evidence>
<evidence type="ECO:0000256" key="4">
    <source>
        <dbReference type="ARBA" id="ARBA00022723"/>
    </source>
</evidence>
<dbReference type="GO" id="GO:0046872">
    <property type="term" value="F:metal ion binding"/>
    <property type="evidence" value="ECO:0007669"/>
    <property type="project" value="UniProtKB-KW"/>
</dbReference>
<evidence type="ECO:0000256" key="6">
    <source>
        <dbReference type="ARBA" id="ARBA00022842"/>
    </source>
</evidence>
<dbReference type="CDD" id="cd01876">
    <property type="entry name" value="YihA_EngB"/>
    <property type="match status" value="1"/>
</dbReference>
<keyword evidence="5 10" id="KW-0547">Nucleotide-binding</keyword>